<evidence type="ECO:0000256" key="3">
    <source>
        <dbReference type="SAM" id="MobiDB-lite"/>
    </source>
</evidence>
<dbReference type="EMBL" id="NFZX01000023">
    <property type="protein sequence ID" value="RFA34316.1"/>
    <property type="molecule type" value="Genomic_DNA"/>
</dbReference>
<dbReference type="SUPFAM" id="SSF53850">
    <property type="entry name" value="Periplasmic binding protein-like II"/>
    <property type="match status" value="1"/>
</dbReference>
<keyword evidence="2 4" id="KW-0732">Signal</keyword>
<evidence type="ECO:0000256" key="4">
    <source>
        <dbReference type="SAM" id="SignalP"/>
    </source>
</evidence>
<dbReference type="Gene3D" id="3.40.190.10">
    <property type="entry name" value="Periplasmic binding protein-like II"/>
    <property type="match status" value="2"/>
</dbReference>
<name>A0A3E0WQQ1_9BACI</name>
<gene>
    <name evidence="5" type="ORF">CAI16_11535</name>
</gene>
<reference evidence="5 6" key="1">
    <citation type="submission" date="2017-05" db="EMBL/GenBank/DDBJ databases">
        <title>Virgibacillus sp. AK90 isolated from a saltern of Kakinada, India.</title>
        <authorList>
            <person name="Gupta V."/>
            <person name="Sidhu C."/>
            <person name="Korpole S."/>
            <person name="Pinnaka A.K."/>
        </authorList>
    </citation>
    <scope>NUCLEOTIDE SEQUENCE [LARGE SCALE GENOMIC DNA]</scope>
    <source>
        <strain evidence="5 6">AK90</strain>
    </source>
</reference>
<evidence type="ECO:0000313" key="5">
    <source>
        <dbReference type="EMBL" id="RFA34316.1"/>
    </source>
</evidence>
<feature type="chain" id="PRO_5017547269" description="Phosphate-import protein PhnD" evidence="4">
    <location>
        <begin position="26"/>
        <end position="326"/>
    </location>
</feature>
<organism evidence="5 6">
    <name type="scientific">Virgibacillus dokdonensis</name>
    <dbReference type="NCBI Taxonomy" id="302167"/>
    <lineage>
        <taxon>Bacteria</taxon>
        <taxon>Bacillati</taxon>
        <taxon>Bacillota</taxon>
        <taxon>Bacilli</taxon>
        <taxon>Bacillales</taxon>
        <taxon>Bacillaceae</taxon>
        <taxon>Virgibacillus</taxon>
    </lineage>
</organism>
<accession>A0A3E0WQQ1</accession>
<dbReference type="GO" id="GO:0055085">
    <property type="term" value="P:transmembrane transport"/>
    <property type="evidence" value="ECO:0007669"/>
    <property type="project" value="InterPro"/>
</dbReference>
<dbReference type="Proteomes" id="UP000256488">
    <property type="component" value="Unassembled WGS sequence"/>
</dbReference>
<dbReference type="PANTHER" id="PTHR35841">
    <property type="entry name" value="PHOSPHONATES-BINDING PERIPLASMIC PROTEIN"/>
    <property type="match status" value="1"/>
</dbReference>
<comment type="caution">
    <text evidence="5">The sequence shown here is derived from an EMBL/GenBank/DDBJ whole genome shotgun (WGS) entry which is preliminary data.</text>
</comment>
<comment type="similarity">
    <text evidence="1">Belongs to the phosphate/phosphite/phosphonate binding protein family.</text>
</comment>
<evidence type="ECO:0008006" key="7">
    <source>
        <dbReference type="Google" id="ProtNLM"/>
    </source>
</evidence>
<proteinExistence type="inferred from homology"/>
<feature type="region of interest" description="Disordered" evidence="3">
    <location>
        <begin position="29"/>
        <end position="60"/>
    </location>
</feature>
<dbReference type="Pfam" id="PF12974">
    <property type="entry name" value="Phosphonate-bd"/>
    <property type="match status" value="1"/>
</dbReference>
<evidence type="ECO:0000256" key="2">
    <source>
        <dbReference type="ARBA" id="ARBA00022729"/>
    </source>
</evidence>
<evidence type="ECO:0000256" key="1">
    <source>
        <dbReference type="ARBA" id="ARBA00007162"/>
    </source>
</evidence>
<dbReference type="NCBIfam" id="TIGR01098">
    <property type="entry name" value="3A0109s03R"/>
    <property type="match status" value="1"/>
</dbReference>
<dbReference type="AlphaFoldDB" id="A0A3E0WQQ1"/>
<feature type="compositionally biased region" description="Basic and acidic residues" evidence="3">
    <location>
        <begin position="35"/>
        <end position="46"/>
    </location>
</feature>
<evidence type="ECO:0000313" key="6">
    <source>
        <dbReference type="Proteomes" id="UP000256488"/>
    </source>
</evidence>
<dbReference type="PANTHER" id="PTHR35841:SF1">
    <property type="entry name" value="PHOSPHONATES-BINDING PERIPLASMIC PROTEIN"/>
    <property type="match status" value="1"/>
</dbReference>
<feature type="signal peptide" evidence="4">
    <location>
        <begin position="1"/>
        <end position="25"/>
    </location>
</feature>
<dbReference type="GO" id="GO:0043190">
    <property type="term" value="C:ATP-binding cassette (ABC) transporter complex"/>
    <property type="evidence" value="ECO:0007669"/>
    <property type="project" value="InterPro"/>
</dbReference>
<sequence length="326" mass="35941">MKRFCKVLFMLFSVSFALLFLVACGDDNQEEENGDEKKSAEAKSAEADGEGSDGDKSKWPEKISIGVIPSEDQATVSDRVENFASEMGEELEIETEVFLGTDYNAVIEAMRTEEIDIAFFGPFAYVLANERSDAEVFAIGAESEDDITYKSAIIVPADSEAESLEDLKGKDFLFVDPASTSGHIFPRAKVIEELGVTNDEVESVFGSLSFSGSHDSSILAIANGDADGAAIATDVLNAMLDQGLVKEEDYKIVSESDPIPRGPDAYRSSLPEDLKEKIKEFYYNYEDEQFFEERGIKGFYPVEDSAFDVVRDTAEKLEMSPEELLK</sequence>
<dbReference type="CDD" id="cd01071">
    <property type="entry name" value="PBP2_PhnD_like"/>
    <property type="match status" value="1"/>
</dbReference>
<dbReference type="RefSeq" id="WP_116278494.1">
    <property type="nucleotide sequence ID" value="NZ_NFZX01000023.1"/>
</dbReference>
<protein>
    <recommendedName>
        <fullName evidence="7">Phosphate-import protein PhnD</fullName>
    </recommendedName>
</protein>
<dbReference type="InterPro" id="IPR005770">
    <property type="entry name" value="PhnD"/>
</dbReference>
<dbReference type="PROSITE" id="PS51257">
    <property type="entry name" value="PROKAR_LIPOPROTEIN"/>
    <property type="match status" value="1"/>
</dbReference>